<name>A0A1Q5PQY1_9ACTO</name>
<evidence type="ECO:0008006" key="3">
    <source>
        <dbReference type="Google" id="ProtNLM"/>
    </source>
</evidence>
<dbReference type="Proteomes" id="UP000186465">
    <property type="component" value="Unassembled WGS sequence"/>
</dbReference>
<comment type="caution">
    <text evidence="1">The sequence shown here is derived from an EMBL/GenBank/DDBJ whole genome shotgun (WGS) entry which is preliminary data.</text>
</comment>
<dbReference type="EMBL" id="MPDM01000003">
    <property type="protein sequence ID" value="OKL49946.1"/>
    <property type="molecule type" value="Genomic_DNA"/>
</dbReference>
<dbReference type="AlphaFoldDB" id="A0A1Q5PQY1"/>
<dbReference type="STRING" id="156892.BM477_03310"/>
<dbReference type="PANTHER" id="PTHR10151">
    <property type="entry name" value="ECTONUCLEOTIDE PYROPHOSPHATASE/PHOSPHODIESTERASE"/>
    <property type="match status" value="1"/>
</dbReference>
<dbReference type="Gene3D" id="3.40.720.10">
    <property type="entry name" value="Alkaline Phosphatase, subunit A"/>
    <property type="match status" value="1"/>
</dbReference>
<dbReference type="PANTHER" id="PTHR10151:SF120">
    <property type="entry name" value="BIS(5'-ADENOSYL)-TRIPHOSPHATASE"/>
    <property type="match status" value="1"/>
</dbReference>
<dbReference type="InterPro" id="IPR017850">
    <property type="entry name" value="Alkaline_phosphatase_core_sf"/>
</dbReference>
<organism evidence="1 2">
    <name type="scientific">Boudabousia marimammalium</name>
    <dbReference type="NCBI Taxonomy" id="156892"/>
    <lineage>
        <taxon>Bacteria</taxon>
        <taxon>Bacillati</taxon>
        <taxon>Actinomycetota</taxon>
        <taxon>Actinomycetes</taxon>
        <taxon>Actinomycetales</taxon>
        <taxon>Actinomycetaceae</taxon>
        <taxon>Boudabousia</taxon>
    </lineage>
</organism>
<reference evidence="2" key="1">
    <citation type="submission" date="2016-11" db="EMBL/GenBank/DDBJ databases">
        <title>Actinomyces gypaetusis sp. nov. isolated from Gypaetus barbatus in Qinghai Tibet Plateau China.</title>
        <authorList>
            <person name="Meng X."/>
        </authorList>
    </citation>
    <scope>NUCLEOTIDE SEQUENCE [LARGE SCALE GENOMIC DNA]</scope>
    <source>
        <strain evidence="2">DSM 15383</strain>
    </source>
</reference>
<accession>A0A1Q5PQY1</accession>
<gene>
    <name evidence="1" type="ORF">BM477_03310</name>
</gene>
<dbReference type="GO" id="GO:0016787">
    <property type="term" value="F:hydrolase activity"/>
    <property type="evidence" value="ECO:0007669"/>
    <property type="project" value="UniProtKB-ARBA"/>
</dbReference>
<proteinExistence type="predicted"/>
<protein>
    <recommendedName>
        <fullName evidence="3">Alkaline phosphatase family protein</fullName>
    </recommendedName>
</protein>
<keyword evidence="2" id="KW-1185">Reference proteome</keyword>
<evidence type="ECO:0000313" key="2">
    <source>
        <dbReference type="Proteomes" id="UP000186465"/>
    </source>
</evidence>
<dbReference type="InterPro" id="IPR002591">
    <property type="entry name" value="Phosphodiest/P_Trfase"/>
</dbReference>
<evidence type="ECO:0000313" key="1">
    <source>
        <dbReference type="EMBL" id="OKL49946.1"/>
    </source>
</evidence>
<dbReference type="Pfam" id="PF01663">
    <property type="entry name" value="Phosphodiest"/>
    <property type="match status" value="1"/>
</dbReference>
<dbReference type="RefSeq" id="WP_075361270.1">
    <property type="nucleotide sequence ID" value="NZ_MPDM01000003.1"/>
</dbReference>
<sequence>MTSLVGACVPDASSPHLSWVAPSIQQAFAGKIQTKLGSLHSESIMLIMIDGLGFRLLEQYRGHARNLWGIAKDTEPGYTCAPSTTAAAITTTLTGYLPGATNMVGYSAFMEGRYFDLITFKQAPELVEGWQPMPTLAELLSADGVPTRAVLPDAYHNSGLTHAALRGAELIGAESPEERVGKLSRLLSVPGLTYGYWSEVDHAGHLYGVGSDHWIAALEETDAQIGVLIRQAGENHRIIIVADHGMVNAPVEQRIDLLDHPQLAENVITLAGEPRAVHVHTLPGAAASVRDIWAEYLDGKAWIPSFAELANLQGGASSLQGSFVAYAKDQVTIVDSRCQSSAMIEMPGVHGSLTETEMQVPILVR</sequence>
<dbReference type="OrthoDB" id="9779267at2"/>
<dbReference type="SUPFAM" id="SSF53649">
    <property type="entry name" value="Alkaline phosphatase-like"/>
    <property type="match status" value="1"/>
</dbReference>